<dbReference type="Gene3D" id="3.80.10.10">
    <property type="entry name" value="Ribonuclease Inhibitor"/>
    <property type="match status" value="2"/>
</dbReference>
<dbReference type="OrthoDB" id="5587730at2759"/>
<name>A0A9W8KXT5_9FUNG</name>
<dbReference type="EMBL" id="JANBTW010000049">
    <property type="protein sequence ID" value="KAJ2675282.1"/>
    <property type="molecule type" value="Genomic_DNA"/>
</dbReference>
<dbReference type="InterPro" id="IPR032675">
    <property type="entry name" value="LRR_dom_sf"/>
</dbReference>
<evidence type="ECO:0000313" key="3">
    <source>
        <dbReference type="Proteomes" id="UP001151518"/>
    </source>
</evidence>
<gene>
    <name evidence="2" type="ORF">GGI25_004020</name>
</gene>
<dbReference type="SUPFAM" id="SSF52047">
    <property type="entry name" value="RNI-like"/>
    <property type="match status" value="1"/>
</dbReference>
<feature type="region of interest" description="Disordered" evidence="1">
    <location>
        <begin position="451"/>
        <end position="480"/>
    </location>
</feature>
<organism evidence="2 3">
    <name type="scientific">Coemansia spiralis</name>
    <dbReference type="NCBI Taxonomy" id="417178"/>
    <lineage>
        <taxon>Eukaryota</taxon>
        <taxon>Fungi</taxon>
        <taxon>Fungi incertae sedis</taxon>
        <taxon>Zoopagomycota</taxon>
        <taxon>Kickxellomycotina</taxon>
        <taxon>Kickxellomycetes</taxon>
        <taxon>Kickxellales</taxon>
        <taxon>Kickxellaceae</taxon>
        <taxon>Coemansia</taxon>
    </lineage>
</organism>
<reference evidence="2" key="1">
    <citation type="submission" date="2022-07" db="EMBL/GenBank/DDBJ databases">
        <title>Phylogenomic reconstructions and comparative analyses of Kickxellomycotina fungi.</title>
        <authorList>
            <person name="Reynolds N.K."/>
            <person name="Stajich J.E."/>
            <person name="Barry K."/>
            <person name="Grigoriev I.V."/>
            <person name="Crous P."/>
            <person name="Smith M.E."/>
        </authorList>
    </citation>
    <scope>NUCLEOTIDE SEQUENCE</scope>
    <source>
        <strain evidence="2">NRRL 3115</strain>
    </source>
</reference>
<feature type="compositionally biased region" description="Low complexity" evidence="1">
    <location>
        <begin position="451"/>
        <end position="464"/>
    </location>
</feature>
<evidence type="ECO:0000256" key="1">
    <source>
        <dbReference type="SAM" id="MobiDB-lite"/>
    </source>
</evidence>
<protein>
    <submittedName>
        <fullName evidence="2">Uncharacterized protein</fullName>
    </submittedName>
</protein>
<dbReference type="AlphaFoldDB" id="A0A9W8KXT5"/>
<accession>A0A9W8KXT5</accession>
<proteinExistence type="predicted"/>
<dbReference type="Proteomes" id="UP001151518">
    <property type="component" value="Unassembled WGS sequence"/>
</dbReference>
<evidence type="ECO:0000313" key="2">
    <source>
        <dbReference type="EMBL" id="KAJ2675282.1"/>
    </source>
</evidence>
<sequence>MEKLPFELMLAICAQLRRCSCTIPENQAFSLGCTGNHPPGAFGSTELSVLRQTSRKWRAAALNQGLSQLVVSNRWMCNTKRDRLLDISKKYSKSVRKIVFRSSDYYQGGPRRSTSGELTNELEAVLAMGWPYLEAVAVEWFSGNTAEHTKISAAVRRYAPRIRELYIRDKLASFTRIAPLYWGHRNSASYGRCTSIRRLAIKPYGYNQHWSALMPSESGAAEMLCGMPGQLTSLAVGGSDLTPELLYSLQNSQPNLKYLSVEHAWTDAFGLAAVCLPQVTSLHLEHVIVGRGNATLPITASMFPKLRTLSVRHVWRHADRRNDERVDSARGAVSLQNEQWLSAFLMHEWPSLRTLSLPAITDLDTEKLPAACPNLVQLVTYSLDYSGPHLSAFGLVNVLHGLKRLRHLSIEQRRADGSPGYEIMDAAMCRLMGTDDEDVLFTDRMLRRTSTTSSILTPTDSPTLRPQHKQSSSLVLDSDTTDVDSDIDEYVLALRNSASVPTKTTVENSQKNSQDQQQQVISKSLNTLYIPRASFTASTLDALVGQLPNLVKLSASLRSDSFFSFNQREQLSSVQKPKAHQTLKWIAVSADEDILTDPQWLSAWLTQRFPKLQECSTNHARSHKRMIAELREAAPAIKFTRLNSRALQTTCN</sequence>
<comment type="caution">
    <text evidence="2">The sequence shown here is derived from an EMBL/GenBank/DDBJ whole genome shotgun (WGS) entry which is preliminary data.</text>
</comment>